<dbReference type="SUPFAM" id="SSF50630">
    <property type="entry name" value="Acid proteases"/>
    <property type="match status" value="1"/>
</dbReference>
<dbReference type="InterPro" id="IPR001969">
    <property type="entry name" value="Aspartic_peptidase_AS"/>
</dbReference>
<dbReference type="EMBL" id="JAGEUA010000002">
    <property type="protein sequence ID" value="KAL1007184.1"/>
    <property type="molecule type" value="Genomic_DNA"/>
</dbReference>
<dbReference type="Pfam" id="PF17921">
    <property type="entry name" value="Integrase_H2C2"/>
    <property type="match status" value="1"/>
</dbReference>
<dbReference type="PANTHER" id="PTHR37984:SF15">
    <property type="entry name" value="INTEGRASE CATALYTIC DOMAIN-CONTAINING PROTEIN"/>
    <property type="match status" value="1"/>
</dbReference>
<proteinExistence type="predicted"/>
<dbReference type="Gene3D" id="1.10.340.70">
    <property type="match status" value="1"/>
</dbReference>
<evidence type="ECO:0000256" key="2">
    <source>
        <dbReference type="SAM" id="MobiDB-lite"/>
    </source>
</evidence>
<evidence type="ECO:0000256" key="1">
    <source>
        <dbReference type="ARBA" id="ARBA00039658"/>
    </source>
</evidence>
<protein>
    <recommendedName>
        <fullName evidence="1">Gypsy retrotransposon integrase-like protein 1</fullName>
    </recommendedName>
</protein>
<feature type="compositionally biased region" description="Low complexity" evidence="2">
    <location>
        <begin position="620"/>
        <end position="632"/>
    </location>
</feature>
<dbReference type="FunFam" id="1.10.340.70:FF:000001">
    <property type="entry name" value="Retrovirus-related Pol polyprotein from transposon gypsy-like Protein"/>
    <property type="match status" value="1"/>
</dbReference>
<evidence type="ECO:0000313" key="5">
    <source>
        <dbReference type="Proteomes" id="UP001557470"/>
    </source>
</evidence>
<dbReference type="PANTHER" id="PTHR37984">
    <property type="entry name" value="PROTEIN CBG26694"/>
    <property type="match status" value="1"/>
</dbReference>
<feature type="region of interest" description="Disordered" evidence="2">
    <location>
        <begin position="606"/>
        <end position="636"/>
    </location>
</feature>
<evidence type="ECO:0000259" key="3">
    <source>
        <dbReference type="Pfam" id="PF17921"/>
    </source>
</evidence>
<sequence>MSSDGQILKIGGVSATCLLDTGSQVSTITESFFREHLSGADDDMLSTAGWLKITAANGLDIPYLGYLELDVETMGMTLPECGFLVVKEPPGTTSQPGLIGMNIISRCRQLVHAEFDTTLGGVLQSDWREVFQQMQRASSVKKATIARVAGRDSVHIPASSVATIMAKGLNGVSPSESSPMQLEPSNTPLPNGIIVIPTIVSSQGHLFPVQLVHLSQEDVWLQPRTRLGTMSVAECVQENEGCEVKFHRISASVEQISVDRRDSQLTGDRSKQILDSLHLGGTPEEKTQLSDVISRYADVFALDEDDLGYTDKVQHEINLVDDTPVNLPYRHLPPAQYKEPLAGEPANPDDVEFDDCVAICNLVNKGVSLPPELVEVGVQRCRVRQIRALEAGLVTEEDEAQGNTPTLAGYTKAELRTFQDKDPTLKIFRRFWDQERAPSGRERRGLPKPVLSLLKHWNYTQKKDGLLYRVVSDPKHGECDQLLLPACLREQVLKSVHDSMGHQGIERTLNLLRSRCFWVGMYEDVEQWIKACERCVLTKMPQPKIQAPMKSFLAYRPLEVVAVDFTVLEPASDGRENVLVLRFLTCAVCILADQWYRDPQDHHAMPPAAPVAGRAGSRCPGSAGPRPASGGAVWHGDHPELFIQSRHSLQPDRPQCLLAADGPGASVHSLLRRGSLVDQESRQQHQPVPTFAAEARAMPPSS</sequence>
<name>A0ABD0XE48_UMBPY</name>
<gene>
    <name evidence="4" type="ORF">UPYG_G00083180</name>
</gene>
<dbReference type="InterPro" id="IPR021109">
    <property type="entry name" value="Peptidase_aspartic_dom_sf"/>
</dbReference>
<keyword evidence="5" id="KW-1185">Reference proteome</keyword>
<organism evidence="4 5">
    <name type="scientific">Umbra pygmaea</name>
    <name type="common">Eastern mudminnow</name>
    <dbReference type="NCBI Taxonomy" id="75934"/>
    <lineage>
        <taxon>Eukaryota</taxon>
        <taxon>Metazoa</taxon>
        <taxon>Chordata</taxon>
        <taxon>Craniata</taxon>
        <taxon>Vertebrata</taxon>
        <taxon>Euteleostomi</taxon>
        <taxon>Actinopterygii</taxon>
        <taxon>Neopterygii</taxon>
        <taxon>Teleostei</taxon>
        <taxon>Protacanthopterygii</taxon>
        <taxon>Esociformes</taxon>
        <taxon>Umbridae</taxon>
        <taxon>Umbra</taxon>
    </lineage>
</organism>
<dbReference type="InterPro" id="IPR050951">
    <property type="entry name" value="Retrovirus_Pol_polyprotein"/>
</dbReference>
<accession>A0ABD0XE48</accession>
<dbReference type="Proteomes" id="UP001557470">
    <property type="component" value="Unassembled WGS sequence"/>
</dbReference>
<comment type="caution">
    <text evidence="4">The sequence shown here is derived from an EMBL/GenBank/DDBJ whole genome shotgun (WGS) entry which is preliminary data.</text>
</comment>
<dbReference type="InterPro" id="IPR041588">
    <property type="entry name" value="Integrase_H2C2"/>
</dbReference>
<dbReference type="AlphaFoldDB" id="A0ABD0XE48"/>
<feature type="domain" description="Integrase zinc-binding" evidence="3">
    <location>
        <begin position="485"/>
        <end position="539"/>
    </location>
</feature>
<dbReference type="Gene3D" id="2.40.70.10">
    <property type="entry name" value="Acid Proteases"/>
    <property type="match status" value="1"/>
</dbReference>
<dbReference type="PROSITE" id="PS00141">
    <property type="entry name" value="ASP_PROTEASE"/>
    <property type="match status" value="1"/>
</dbReference>
<evidence type="ECO:0000313" key="4">
    <source>
        <dbReference type="EMBL" id="KAL1007184.1"/>
    </source>
</evidence>
<feature type="region of interest" description="Disordered" evidence="2">
    <location>
        <begin position="674"/>
        <end position="702"/>
    </location>
</feature>
<reference evidence="4 5" key="1">
    <citation type="submission" date="2024-06" db="EMBL/GenBank/DDBJ databases">
        <authorList>
            <person name="Pan Q."/>
            <person name="Wen M."/>
            <person name="Jouanno E."/>
            <person name="Zahm M."/>
            <person name="Klopp C."/>
            <person name="Cabau C."/>
            <person name="Louis A."/>
            <person name="Berthelot C."/>
            <person name="Parey E."/>
            <person name="Roest Crollius H."/>
            <person name="Montfort J."/>
            <person name="Robinson-Rechavi M."/>
            <person name="Bouchez O."/>
            <person name="Lampietro C."/>
            <person name="Lopez Roques C."/>
            <person name="Donnadieu C."/>
            <person name="Postlethwait J."/>
            <person name="Bobe J."/>
            <person name="Verreycken H."/>
            <person name="Guiguen Y."/>
        </authorList>
    </citation>
    <scope>NUCLEOTIDE SEQUENCE [LARGE SCALE GENOMIC DNA]</scope>
    <source>
        <strain evidence="4">Up_M1</strain>
        <tissue evidence="4">Testis</tissue>
    </source>
</reference>